<name>W6TFH2_HOLOB</name>
<protein>
    <submittedName>
        <fullName evidence="1">Uncharacterized protein</fullName>
    </submittedName>
</protein>
<evidence type="ECO:0000313" key="1">
    <source>
        <dbReference type="EMBL" id="ETZ07754.1"/>
    </source>
</evidence>
<dbReference type="AlphaFoldDB" id="W6TFH2"/>
<evidence type="ECO:0000313" key="2">
    <source>
        <dbReference type="Proteomes" id="UP000019112"/>
    </source>
</evidence>
<dbReference type="RefSeq" id="WP_021827964.1">
    <property type="nucleotide sequence ID" value="NZ_AWTR02000006.1"/>
</dbReference>
<proteinExistence type="predicted"/>
<comment type="caution">
    <text evidence="1">The sequence shown here is derived from an EMBL/GenBank/DDBJ whole genome shotgun (WGS) entry which is preliminary data.</text>
</comment>
<reference evidence="1 2" key="1">
    <citation type="journal article" date="2014" name="FEMS Microbiol. Lett.">
        <title>Draft genome sequences of three Holospora species (Holospora obtusa, Holospora undulata, and Holospora elegans), endonuclear symbiotic bacteria of the ciliate Paramecium caudatum.</title>
        <authorList>
            <person name="Dohra H."/>
            <person name="Tanaka K."/>
            <person name="Suzuki T."/>
            <person name="Fujishima M."/>
            <person name="Suzuki H."/>
        </authorList>
    </citation>
    <scope>NUCLEOTIDE SEQUENCE [LARGE SCALE GENOMIC DNA]</scope>
    <source>
        <strain evidence="1 2">F1</strain>
    </source>
</reference>
<dbReference type="EMBL" id="AWTR02000006">
    <property type="protein sequence ID" value="ETZ07754.1"/>
    <property type="molecule type" value="Genomic_DNA"/>
</dbReference>
<organism evidence="1 2">
    <name type="scientific">Holospora obtusa F1</name>
    <dbReference type="NCBI Taxonomy" id="1399147"/>
    <lineage>
        <taxon>Bacteria</taxon>
        <taxon>Pseudomonadati</taxon>
        <taxon>Pseudomonadota</taxon>
        <taxon>Alphaproteobacteria</taxon>
        <taxon>Holosporales</taxon>
        <taxon>Holosporaceae</taxon>
        <taxon>Holospora</taxon>
    </lineage>
</organism>
<dbReference type="Proteomes" id="UP000019112">
    <property type="component" value="Unassembled WGS sequence"/>
</dbReference>
<accession>W6TFH2</accession>
<sequence length="94" mass="11180">MFHFINLKEPENHLNFSIVELFFYYFISPDLNPIENFGHIWNDGLGKKLSFSRAYISQLVLFLFYHNSTAFTVKIIELVPCNCPWIQRWTGISF</sequence>
<gene>
    <name evidence="1" type="ORF">P618_200065</name>
</gene>
<keyword evidence="2" id="KW-1185">Reference proteome</keyword>